<proteinExistence type="predicted"/>
<dbReference type="EMBL" id="OMOR01000001">
    <property type="protein sequence ID" value="SPH21102.1"/>
    <property type="molecule type" value="Genomic_DNA"/>
</dbReference>
<dbReference type="GO" id="GO:0016020">
    <property type="term" value="C:membrane"/>
    <property type="evidence" value="ECO:0007669"/>
    <property type="project" value="InterPro"/>
</dbReference>
<dbReference type="InterPro" id="IPR023614">
    <property type="entry name" value="Porin_dom_sf"/>
</dbReference>
<gene>
    <name evidence="3" type="ORF">ASD8599_01847</name>
</gene>
<keyword evidence="1" id="KW-0732">Signal</keyword>
<name>A0A2R8BDL1_9RHOB</name>
<dbReference type="InterPro" id="IPR033900">
    <property type="entry name" value="Gram_neg_porin_domain"/>
</dbReference>
<feature type="signal peptide" evidence="1">
    <location>
        <begin position="1"/>
        <end position="23"/>
    </location>
</feature>
<dbReference type="Proteomes" id="UP000244880">
    <property type="component" value="Unassembled WGS sequence"/>
</dbReference>
<reference evidence="3 4" key="1">
    <citation type="submission" date="2018-03" db="EMBL/GenBank/DDBJ databases">
        <authorList>
            <person name="Keele B.F."/>
        </authorList>
    </citation>
    <scope>NUCLEOTIDE SEQUENCE [LARGE SCALE GENOMIC DNA]</scope>
    <source>
        <strain evidence="3 4">CECT 8599</strain>
    </source>
</reference>
<accession>A0A2R8BDL1</accession>
<dbReference type="AlphaFoldDB" id="A0A2R8BDL1"/>
<protein>
    <recommendedName>
        <fullName evidence="2">Porin domain-containing protein</fullName>
    </recommendedName>
</protein>
<organism evidence="3 4">
    <name type="scientific">Ascidiaceihabitans donghaensis</name>
    <dbReference type="NCBI Taxonomy" id="1510460"/>
    <lineage>
        <taxon>Bacteria</taxon>
        <taxon>Pseudomonadati</taxon>
        <taxon>Pseudomonadota</taxon>
        <taxon>Alphaproteobacteria</taxon>
        <taxon>Rhodobacterales</taxon>
        <taxon>Paracoccaceae</taxon>
        <taxon>Ascidiaceihabitans</taxon>
    </lineage>
</organism>
<feature type="chain" id="PRO_5015310329" description="Porin domain-containing protein" evidence="1">
    <location>
        <begin position="24"/>
        <end position="363"/>
    </location>
</feature>
<feature type="domain" description="Porin" evidence="2">
    <location>
        <begin position="9"/>
        <end position="344"/>
    </location>
</feature>
<dbReference type="GO" id="GO:0015288">
    <property type="term" value="F:porin activity"/>
    <property type="evidence" value="ECO:0007669"/>
    <property type="project" value="InterPro"/>
</dbReference>
<evidence type="ECO:0000259" key="2">
    <source>
        <dbReference type="Pfam" id="PF13609"/>
    </source>
</evidence>
<sequence length="363" mass="38582">MKSTLYTTATAALLLGTASSAWAEVKPIKVTSDDSAFRLTFSGQLNRGILLTDDGEDTDAFFVDNDNSSTRFRLNGEADVGSLTAGFVVEIQTESNSTASVNQNTPSVSLEFDPRKLEIFLAGNFGTLYLGQGQTASDGTSEQDLSGTSVVGYSGVADFAGGLLLRQADGTLTAINVGSVFANFDGQSRRDRVRYDTNKFGGFSLSAGFNDNEGGDVALRYADTLGSVKLAAALAYSRTDTLSRINGSISGLHEPSGLSLTLAAGRDDLDAGGRDPEFGYLKVGYQTDKISKWGKTAFSVDYYDGSDIASLNDSSESYGLQVVQNIEKINTELYAGFRTYSYENGGPALNDLDAVLVGARFKF</sequence>
<keyword evidence="4" id="KW-1185">Reference proteome</keyword>
<evidence type="ECO:0000313" key="3">
    <source>
        <dbReference type="EMBL" id="SPH21102.1"/>
    </source>
</evidence>
<dbReference type="SUPFAM" id="SSF56935">
    <property type="entry name" value="Porins"/>
    <property type="match status" value="1"/>
</dbReference>
<dbReference type="OrthoDB" id="974738at2"/>
<dbReference type="Pfam" id="PF13609">
    <property type="entry name" value="Porin_4"/>
    <property type="match status" value="1"/>
</dbReference>
<dbReference type="Gene3D" id="2.40.160.10">
    <property type="entry name" value="Porin"/>
    <property type="match status" value="1"/>
</dbReference>
<dbReference type="RefSeq" id="WP_108828222.1">
    <property type="nucleotide sequence ID" value="NZ_OMOR01000001.1"/>
</dbReference>
<evidence type="ECO:0000313" key="4">
    <source>
        <dbReference type="Proteomes" id="UP000244880"/>
    </source>
</evidence>
<evidence type="ECO:0000256" key="1">
    <source>
        <dbReference type="SAM" id="SignalP"/>
    </source>
</evidence>